<evidence type="ECO:0000256" key="4">
    <source>
        <dbReference type="ARBA" id="ARBA00022722"/>
    </source>
</evidence>
<protein>
    <recommendedName>
        <fullName evidence="8">DDE Tnp4 domain-containing protein</fullName>
    </recommendedName>
</protein>
<evidence type="ECO:0000313" key="10">
    <source>
        <dbReference type="Proteomes" id="UP001159042"/>
    </source>
</evidence>
<dbReference type="PANTHER" id="PTHR22930">
    <property type="match status" value="1"/>
</dbReference>
<evidence type="ECO:0000256" key="5">
    <source>
        <dbReference type="ARBA" id="ARBA00022723"/>
    </source>
</evidence>
<dbReference type="Pfam" id="PF13359">
    <property type="entry name" value="DDE_Tnp_4"/>
    <property type="match status" value="1"/>
</dbReference>
<evidence type="ECO:0000256" key="6">
    <source>
        <dbReference type="ARBA" id="ARBA00022801"/>
    </source>
</evidence>
<dbReference type="AlphaFoldDB" id="A0AAV8VMH1"/>
<dbReference type="InterPro" id="IPR045249">
    <property type="entry name" value="HARBI1-like"/>
</dbReference>
<dbReference type="GO" id="GO:0005634">
    <property type="term" value="C:nucleus"/>
    <property type="evidence" value="ECO:0007669"/>
    <property type="project" value="UniProtKB-SubCell"/>
</dbReference>
<feature type="domain" description="DDE Tnp4" evidence="8">
    <location>
        <begin position="151"/>
        <end position="306"/>
    </location>
</feature>
<comment type="cofactor">
    <cofactor evidence="1">
        <name>a divalent metal cation</name>
        <dbReference type="ChEBI" id="CHEBI:60240"/>
    </cofactor>
</comment>
<evidence type="ECO:0000313" key="9">
    <source>
        <dbReference type="EMBL" id="KAJ8915339.1"/>
    </source>
</evidence>
<organism evidence="9 10">
    <name type="scientific">Exocentrus adspersus</name>
    <dbReference type="NCBI Taxonomy" id="1586481"/>
    <lineage>
        <taxon>Eukaryota</taxon>
        <taxon>Metazoa</taxon>
        <taxon>Ecdysozoa</taxon>
        <taxon>Arthropoda</taxon>
        <taxon>Hexapoda</taxon>
        <taxon>Insecta</taxon>
        <taxon>Pterygota</taxon>
        <taxon>Neoptera</taxon>
        <taxon>Endopterygota</taxon>
        <taxon>Coleoptera</taxon>
        <taxon>Polyphaga</taxon>
        <taxon>Cucujiformia</taxon>
        <taxon>Chrysomeloidea</taxon>
        <taxon>Cerambycidae</taxon>
        <taxon>Lamiinae</taxon>
        <taxon>Acanthocinini</taxon>
        <taxon>Exocentrus</taxon>
    </lineage>
</organism>
<gene>
    <name evidence="9" type="ORF">NQ315_008225</name>
</gene>
<keyword evidence="10" id="KW-1185">Reference proteome</keyword>
<dbReference type="Proteomes" id="UP001159042">
    <property type="component" value="Unassembled WGS sequence"/>
</dbReference>
<keyword evidence="7" id="KW-0539">Nucleus</keyword>
<dbReference type="EMBL" id="JANEYG010000054">
    <property type="protein sequence ID" value="KAJ8915339.1"/>
    <property type="molecule type" value="Genomic_DNA"/>
</dbReference>
<dbReference type="PANTHER" id="PTHR22930:SF289">
    <property type="entry name" value="DDE TNP4 DOMAIN-CONTAINING PROTEIN-RELATED"/>
    <property type="match status" value="1"/>
</dbReference>
<reference evidence="9 10" key="1">
    <citation type="journal article" date="2023" name="Insect Mol. Biol.">
        <title>Genome sequencing provides insights into the evolution of gene families encoding plant cell wall-degrading enzymes in longhorned beetles.</title>
        <authorList>
            <person name="Shin N.R."/>
            <person name="Okamura Y."/>
            <person name="Kirsch R."/>
            <person name="Pauchet Y."/>
        </authorList>
    </citation>
    <scope>NUCLEOTIDE SEQUENCE [LARGE SCALE GENOMIC DNA]</scope>
    <source>
        <strain evidence="9">EAD_L_NR</strain>
    </source>
</reference>
<keyword evidence="6" id="KW-0378">Hydrolase</keyword>
<name>A0AAV8VMH1_9CUCU</name>
<dbReference type="InterPro" id="IPR027806">
    <property type="entry name" value="HARBI1_dom"/>
</dbReference>
<dbReference type="GO" id="GO:0016787">
    <property type="term" value="F:hydrolase activity"/>
    <property type="evidence" value="ECO:0007669"/>
    <property type="project" value="UniProtKB-KW"/>
</dbReference>
<evidence type="ECO:0000256" key="2">
    <source>
        <dbReference type="ARBA" id="ARBA00004123"/>
    </source>
</evidence>
<comment type="subcellular location">
    <subcellularLocation>
        <location evidence="2">Nucleus</location>
    </subcellularLocation>
</comment>
<evidence type="ECO:0000259" key="8">
    <source>
        <dbReference type="Pfam" id="PF13359"/>
    </source>
</evidence>
<proteinExistence type="inferred from homology"/>
<accession>A0AAV8VMH1</accession>
<comment type="similarity">
    <text evidence="3">Belongs to the HARBI1 family.</text>
</comment>
<dbReference type="GO" id="GO:0046872">
    <property type="term" value="F:metal ion binding"/>
    <property type="evidence" value="ECO:0007669"/>
    <property type="project" value="UniProtKB-KW"/>
</dbReference>
<evidence type="ECO:0000256" key="1">
    <source>
        <dbReference type="ARBA" id="ARBA00001968"/>
    </source>
</evidence>
<keyword evidence="5" id="KW-0479">Metal-binding</keyword>
<comment type="caution">
    <text evidence="9">The sequence shown here is derived from an EMBL/GenBank/DDBJ whole genome shotgun (WGS) entry which is preliminary data.</text>
</comment>
<sequence length="359" mass="41443">MDPIFLHMVQEAEDAERQNQLRLERRIFRDEQNAFELPEREFRKCFRLSRQLVQDLIRDLTPHMDAGIRATRVPIHIRILGALRFFAQGSYQKAGGNEMHVALSQPAFSRALSEVCLALEAISHRWIKFPLNEAEKQEKKKSLWPRVIGCIDGTHIAIVAPRENEHLYFNRKQYHSKNVQLICDANLVILNVKSNYGGATHDAFIWRNSNIKAHLEQMYNHGDHNSWLLGDSGYPQEPWLMTPIQGVPRDTPEGRYTAALTSTRNCVERCIGVLKNRFRCLLKDRVLHYDPFKAGQIINAVSVLHNMCVRANLAIEYDEEEQRNDEDVPDVDAAVIARNVLVQGQARRANIIQLYFQNI</sequence>
<keyword evidence="4" id="KW-0540">Nuclease</keyword>
<evidence type="ECO:0000256" key="7">
    <source>
        <dbReference type="ARBA" id="ARBA00023242"/>
    </source>
</evidence>
<evidence type="ECO:0000256" key="3">
    <source>
        <dbReference type="ARBA" id="ARBA00006958"/>
    </source>
</evidence>
<dbReference type="GO" id="GO:0004518">
    <property type="term" value="F:nuclease activity"/>
    <property type="evidence" value="ECO:0007669"/>
    <property type="project" value="UniProtKB-KW"/>
</dbReference>